<dbReference type="InterPro" id="IPR015341">
    <property type="entry name" value="Glyco_hydro_38_cen"/>
</dbReference>
<gene>
    <name evidence="6" type="primary">mngB_2</name>
    <name evidence="6" type="ORF">ERS852480_05060</name>
    <name evidence="7" type="ORF">NCTC11224_04981</name>
</gene>
<dbReference type="GO" id="GO:0004559">
    <property type="term" value="F:alpha-mannosidase activity"/>
    <property type="evidence" value="ECO:0007669"/>
    <property type="project" value="UniProtKB-EC"/>
</dbReference>
<feature type="domain" description="Glycoside hydrolase family 38 central" evidence="5">
    <location>
        <begin position="520"/>
        <end position="599"/>
    </location>
</feature>
<reference evidence="7 9" key="2">
    <citation type="submission" date="2018-06" db="EMBL/GenBank/DDBJ databases">
        <authorList>
            <consortium name="Pathogen Informatics"/>
            <person name="Doyle S."/>
        </authorList>
    </citation>
    <scope>NUCLEOTIDE SEQUENCE [LARGE SCALE GENOMIC DNA]</scope>
    <source>
        <strain evidence="7 9">NCTC11224</strain>
    </source>
</reference>
<sequence>MDVMRNRIRPVLDSLRQWRYSLKEELTEVEIRPGDYHFSETLNQDQIRDGWMPFGSCETWGGRDRHFWFRTRVVIKREWEGKEVRVTLNTGADDIWNTDNPQIMAYKDGILAGTMDMNHQDLILTEKAQERGRFELVFYAYSNSENPTNFFHLTAAVYDREIAGLYYDLKVPFEAAELLSEENLDRIEVMKFLNTAISGLDLRKPGSEEFFRSVKEVREYVKKNLPKICRSQRVTVHSIGHTHIDVAWKWPLRQTRQKAVRSFRTVLNLMEQYPEYKFMSSQPQLYEFVREEAPELFEKIREKIQEGRWEAEGGMWLEPDCNLASGESLIRHILYGKRFFEKELGAKKQEVLWLPDVFGYSAAMPQIMKKAGLSYFMTTKLGWNEYNVFPYDTFMWKGIDGSQVLTHLITTRNYLPGCSLKDMPNGSTTYNGLQNPSQIKGTWQRYQNKETSSDVLTCYGYGDGGGGPTEEMLEQSRRMEEGVAGVPRVHQTFAKDFFHILEDNMDRKCLPSWCGELYLEFHRGTYTSQAKNKKYNRACEFLMGDAEFYSVLAKVMGAKYEYPAKDLEKNWKLLLINQFHDILPGSSIKDVYEDSAVQYEEIIQSAGRIVNESQSAVLSVLEEENKKECLAVFNPLSFGRTSVAELSGEEAVMAEEYRNGSCPENISVQKTPDGSTLFLIKDAPSKGIGVYEYSSSVRAEEEPVITSLMTDERGWPVSFDTPFFHMEFDGQGEICGIRDLREDRELLKKGAVGNELLVYEDRPMEFDAWNIDAGYREKKWKFGGVMEFYLEENGPVRGCLFIRRRFMDSVLEQKICFYPHTSRIDFKTKADWNESQLLLRTSFPLDIQSSEADFEIQFGNVKRPVHKNTTWDQARFEVCAHKWMDLSEYGYGAAILNDCKYGCDIHDSVMSLTLIKSGIFPDPQADQGLHEFTYSLYPHRGDFRRGGVIREAYDLNCPLIIQRENGIKTESWSFLRIAEENIFTDTVKKAEEGDDLIIRLYEAYGMRTRVHLELPLLPDFEAAVCDLMEQTDLKTISFVPETELCRKGQTLEFEMKPYEIFSIRLTPKVCTGK</sequence>
<dbReference type="FunFam" id="3.20.110.10:FF:000002">
    <property type="entry name" value="alpha-mannosidase 2C1 isoform X1"/>
    <property type="match status" value="1"/>
</dbReference>
<name>A0A174UD57_9FIRM</name>
<dbReference type="InterPro" id="IPR011013">
    <property type="entry name" value="Gal_mutarotase_sf_dom"/>
</dbReference>
<dbReference type="SUPFAM" id="SSF88688">
    <property type="entry name" value="Families 57/38 glycoside transferase middle domain"/>
    <property type="match status" value="1"/>
</dbReference>
<dbReference type="InterPro" id="IPR011682">
    <property type="entry name" value="Glyco_hydro_38_C"/>
</dbReference>
<dbReference type="Pfam" id="PF17677">
    <property type="entry name" value="Glyco_hydro38C2"/>
    <property type="match status" value="1"/>
</dbReference>
<accession>A0A174UD57</accession>
<evidence type="ECO:0000256" key="1">
    <source>
        <dbReference type="ARBA" id="ARBA00009792"/>
    </source>
</evidence>
<keyword evidence="2" id="KW-0479">Metal-binding</keyword>
<organism evidence="6 8">
    <name type="scientific">Enterocloster clostridioformis</name>
    <dbReference type="NCBI Taxonomy" id="1531"/>
    <lineage>
        <taxon>Bacteria</taxon>
        <taxon>Bacillati</taxon>
        <taxon>Bacillota</taxon>
        <taxon>Clostridia</taxon>
        <taxon>Lachnospirales</taxon>
        <taxon>Lachnospiraceae</taxon>
        <taxon>Enterocloster</taxon>
    </lineage>
</organism>
<dbReference type="RefSeq" id="WP_057573079.1">
    <property type="nucleotide sequence ID" value="NZ_CZAB01000103.1"/>
</dbReference>
<dbReference type="Gene3D" id="1.20.1270.50">
    <property type="entry name" value="Glycoside hydrolase family 38, central domain"/>
    <property type="match status" value="1"/>
</dbReference>
<dbReference type="Pfam" id="PF07748">
    <property type="entry name" value="Glyco_hydro_38C"/>
    <property type="match status" value="1"/>
</dbReference>
<dbReference type="GO" id="GO:0009313">
    <property type="term" value="P:oligosaccharide catabolic process"/>
    <property type="evidence" value="ECO:0007669"/>
    <property type="project" value="TreeGrafter"/>
</dbReference>
<dbReference type="EC" id="3.2.1.170" evidence="6"/>
<protein>
    <submittedName>
        <fullName evidence="6">Alpha-mannosidase</fullName>
        <ecNumber evidence="6">3.2.1.170</ecNumber>
        <ecNumber evidence="6">3.2.1.24</ecNumber>
    </submittedName>
</protein>
<dbReference type="EMBL" id="CZAB01000103">
    <property type="protein sequence ID" value="CUQ17550.1"/>
    <property type="molecule type" value="Genomic_DNA"/>
</dbReference>
<dbReference type="GO" id="GO:0102546">
    <property type="term" value="F:mannosylglycerate hydrolase activity"/>
    <property type="evidence" value="ECO:0007669"/>
    <property type="project" value="UniProtKB-EC"/>
</dbReference>
<dbReference type="Pfam" id="PF01074">
    <property type="entry name" value="Glyco_hydro_38N"/>
    <property type="match status" value="1"/>
</dbReference>
<evidence type="ECO:0000256" key="2">
    <source>
        <dbReference type="ARBA" id="ARBA00022723"/>
    </source>
</evidence>
<dbReference type="CDD" id="cd10789">
    <property type="entry name" value="GH38N_AMII_ER_cytosolic"/>
    <property type="match status" value="1"/>
</dbReference>
<evidence type="ECO:0000313" key="8">
    <source>
        <dbReference type="Proteomes" id="UP000095512"/>
    </source>
</evidence>
<dbReference type="GO" id="GO:0006013">
    <property type="term" value="P:mannose metabolic process"/>
    <property type="evidence" value="ECO:0007669"/>
    <property type="project" value="InterPro"/>
</dbReference>
<dbReference type="EMBL" id="UAVW01000019">
    <property type="protein sequence ID" value="SQB15889.1"/>
    <property type="molecule type" value="Genomic_DNA"/>
</dbReference>
<evidence type="ECO:0000313" key="7">
    <source>
        <dbReference type="EMBL" id="SQB15889.1"/>
    </source>
</evidence>
<dbReference type="EC" id="3.2.1.24" evidence="6"/>
<dbReference type="InterPro" id="IPR028995">
    <property type="entry name" value="Glyco_hydro_57/38_cen_sf"/>
</dbReference>
<reference evidence="6 8" key="1">
    <citation type="submission" date="2015-09" db="EMBL/GenBank/DDBJ databases">
        <authorList>
            <consortium name="Pathogen Informatics"/>
        </authorList>
    </citation>
    <scope>NUCLEOTIDE SEQUENCE [LARGE SCALE GENOMIC DNA]</scope>
    <source>
        <strain evidence="6 8">2789STDY5834865</strain>
    </source>
</reference>
<evidence type="ECO:0000313" key="9">
    <source>
        <dbReference type="Proteomes" id="UP000251853"/>
    </source>
</evidence>
<comment type="similarity">
    <text evidence="1">Belongs to the glycosyl hydrolase 38 family.</text>
</comment>
<dbReference type="SMART" id="SM00872">
    <property type="entry name" value="Alpha-mann_mid"/>
    <property type="match status" value="1"/>
</dbReference>
<proteinExistence type="inferred from homology"/>
<dbReference type="InterPro" id="IPR000602">
    <property type="entry name" value="Glyco_hydro_38_N"/>
</dbReference>
<dbReference type="InterPro" id="IPR041147">
    <property type="entry name" value="GH38_C"/>
</dbReference>
<evidence type="ECO:0000256" key="3">
    <source>
        <dbReference type="ARBA" id="ARBA00022801"/>
    </source>
</evidence>
<dbReference type="InterPro" id="IPR011330">
    <property type="entry name" value="Glyco_hydro/deAcase_b/a-brl"/>
</dbReference>
<dbReference type="SUPFAM" id="SSF74650">
    <property type="entry name" value="Galactose mutarotase-like"/>
    <property type="match status" value="1"/>
</dbReference>
<dbReference type="PANTHER" id="PTHR46017:SF1">
    <property type="entry name" value="ALPHA-MANNOSIDASE 2C1"/>
    <property type="match status" value="1"/>
</dbReference>
<evidence type="ECO:0000313" key="6">
    <source>
        <dbReference type="EMBL" id="CUQ17550.1"/>
    </source>
</evidence>
<dbReference type="GO" id="GO:0046872">
    <property type="term" value="F:metal ion binding"/>
    <property type="evidence" value="ECO:0007669"/>
    <property type="project" value="UniProtKB-KW"/>
</dbReference>
<dbReference type="PANTHER" id="PTHR46017">
    <property type="entry name" value="ALPHA-MANNOSIDASE 2C1"/>
    <property type="match status" value="1"/>
</dbReference>
<dbReference type="Gene3D" id="2.60.40.2220">
    <property type="match status" value="1"/>
</dbReference>
<dbReference type="SUPFAM" id="SSF88713">
    <property type="entry name" value="Glycoside hydrolase/deacetylase"/>
    <property type="match status" value="1"/>
</dbReference>
<keyword evidence="3 6" id="KW-0378">Hydrolase</keyword>
<keyword evidence="9" id="KW-1185">Reference proteome</keyword>
<dbReference type="Gene3D" id="3.20.110.10">
    <property type="entry name" value="Glycoside hydrolase 38, N terminal domain"/>
    <property type="match status" value="1"/>
</dbReference>
<evidence type="ECO:0000259" key="5">
    <source>
        <dbReference type="SMART" id="SM00872"/>
    </source>
</evidence>
<dbReference type="Pfam" id="PF09261">
    <property type="entry name" value="Alpha-mann_mid"/>
    <property type="match status" value="1"/>
</dbReference>
<dbReference type="GO" id="GO:0030246">
    <property type="term" value="F:carbohydrate binding"/>
    <property type="evidence" value="ECO:0007669"/>
    <property type="project" value="InterPro"/>
</dbReference>
<dbReference type="Proteomes" id="UP000251853">
    <property type="component" value="Unassembled WGS sequence"/>
</dbReference>
<keyword evidence="4 6" id="KW-0326">Glycosidase</keyword>
<dbReference type="FunFam" id="2.70.98.30:FF:000010">
    <property type="entry name" value="Cytosolic alpha-mannosidase"/>
    <property type="match status" value="1"/>
</dbReference>
<evidence type="ECO:0000256" key="4">
    <source>
        <dbReference type="ARBA" id="ARBA00023295"/>
    </source>
</evidence>
<dbReference type="AlphaFoldDB" id="A0A174UD57"/>
<dbReference type="InterPro" id="IPR037094">
    <property type="entry name" value="Glyco_hydro_38_cen_sf"/>
</dbReference>
<dbReference type="FunFam" id="1.20.1270.50:FF:000004">
    <property type="entry name" value="alpha-mannosidase 2C1 isoform X1"/>
    <property type="match status" value="1"/>
</dbReference>
<dbReference type="Gene3D" id="2.70.98.30">
    <property type="entry name" value="Golgi alpha-mannosidase II, domain 4"/>
    <property type="match status" value="1"/>
</dbReference>
<dbReference type="InterPro" id="IPR027291">
    <property type="entry name" value="Glyco_hydro_38_N_sf"/>
</dbReference>
<dbReference type="Proteomes" id="UP000095512">
    <property type="component" value="Unassembled WGS sequence"/>
</dbReference>